<evidence type="ECO:0000256" key="5">
    <source>
        <dbReference type="ARBA" id="ARBA00012269"/>
    </source>
</evidence>
<dbReference type="PANTHER" id="PTHR10869:SF244">
    <property type="entry name" value="PROLYL 4-HYDROXYLASE SUBUNIT ALPHA-2"/>
    <property type="match status" value="1"/>
</dbReference>
<keyword evidence="7" id="KW-0256">Endoplasmic reticulum</keyword>
<evidence type="ECO:0000256" key="13">
    <source>
        <dbReference type="SAM" id="Coils"/>
    </source>
</evidence>
<evidence type="ECO:0000256" key="7">
    <source>
        <dbReference type="ARBA" id="ARBA00022824"/>
    </source>
</evidence>
<dbReference type="PANTHER" id="PTHR10869">
    <property type="entry name" value="PROLYL 4-HYDROXYLASE ALPHA SUBUNIT"/>
    <property type="match status" value="1"/>
</dbReference>
<comment type="similarity">
    <text evidence="4">Belongs to the P4HA family.</text>
</comment>
<feature type="domain" description="Fe2OG dioxygenase" evidence="15">
    <location>
        <begin position="911"/>
        <end position="1020"/>
    </location>
</feature>
<evidence type="ECO:0000313" key="17">
    <source>
        <dbReference type="Proteomes" id="UP000092444"/>
    </source>
</evidence>
<proteinExistence type="inferred from homology"/>
<keyword evidence="17" id="KW-1185">Reference proteome</keyword>
<dbReference type="FunFam" id="2.60.120.620:FF:000011">
    <property type="entry name" value="Prolyl alpha subunit"/>
    <property type="match status" value="2"/>
</dbReference>
<dbReference type="GO" id="GO:0031418">
    <property type="term" value="F:L-ascorbic acid binding"/>
    <property type="evidence" value="ECO:0007669"/>
    <property type="project" value="UniProtKB-KW"/>
</dbReference>
<evidence type="ECO:0000256" key="9">
    <source>
        <dbReference type="ARBA" id="ARBA00022964"/>
    </source>
</evidence>
<keyword evidence="13" id="KW-0175">Coiled coil</keyword>
<accession>A0A1B0FAL7</accession>
<dbReference type="STRING" id="37546.A0A1B0FAL7"/>
<dbReference type="InterPro" id="IPR011990">
    <property type="entry name" value="TPR-like_helical_dom_sf"/>
</dbReference>
<keyword evidence="14" id="KW-0732">Signal</keyword>
<evidence type="ECO:0000256" key="4">
    <source>
        <dbReference type="ARBA" id="ARBA00006511"/>
    </source>
</evidence>
<dbReference type="InterPro" id="IPR006620">
    <property type="entry name" value="Pro_4_hyd_alph"/>
</dbReference>
<evidence type="ECO:0000256" key="6">
    <source>
        <dbReference type="ARBA" id="ARBA00022723"/>
    </source>
</evidence>
<dbReference type="Pfam" id="PF13640">
    <property type="entry name" value="2OG-FeII_Oxy_3"/>
    <property type="match status" value="2"/>
</dbReference>
<feature type="domain" description="Fe2OG dioxygenase" evidence="15">
    <location>
        <begin position="396"/>
        <end position="513"/>
    </location>
</feature>
<dbReference type="GO" id="GO:0005506">
    <property type="term" value="F:iron ion binding"/>
    <property type="evidence" value="ECO:0007669"/>
    <property type="project" value="InterPro"/>
</dbReference>
<dbReference type="EMBL" id="CCAG010006883">
    <property type="status" value="NOT_ANNOTATED_CDS"/>
    <property type="molecule type" value="Genomic_DNA"/>
</dbReference>
<comment type="cofactor">
    <cofactor evidence="1">
        <name>L-ascorbate</name>
        <dbReference type="ChEBI" id="CHEBI:38290"/>
    </cofactor>
</comment>
<feature type="coiled-coil region" evidence="13">
    <location>
        <begin position="547"/>
        <end position="574"/>
    </location>
</feature>
<dbReference type="Gene3D" id="1.25.40.10">
    <property type="entry name" value="Tetratricopeptide repeat domain"/>
    <property type="match status" value="2"/>
</dbReference>
<evidence type="ECO:0000256" key="8">
    <source>
        <dbReference type="ARBA" id="ARBA00022896"/>
    </source>
</evidence>
<feature type="signal peptide" evidence="14">
    <location>
        <begin position="1"/>
        <end position="19"/>
    </location>
</feature>
<dbReference type="Pfam" id="PF08336">
    <property type="entry name" value="P4Ha_N"/>
    <property type="match status" value="2"/>
</dbReference>
<dbReference type="VEuPathDB" id="VectorBase:GMOY000553"/>
<dbReference type="EnsemblMetazoa" id="GMOY000553-RA">
    <property type="protein sequence ID" value="GMOY000553-PA"/>
    <property type="gene ID" value="GMOY000553"/>
</dbReference>
<dbReference type="AlphaFoldDB" id="A0A1B0FAL7"/>
<dbReference type="InterPro" id="IPR044862">
    <property type="entry name" value="Pro_4_hyd_alph_FE2OG_OXY"/>
</dbReference>
<keyword evidence="12" id="KW-0325">Glycoprotein</keyword>
<evidence type="ECO:0000313" key="16">
    <source>
        <dbReference type="EnsemblMetazoa" id="GMOY000553-PA"/>
    </source>
</evidence>
<dbReference type="Gene3D" id="2.60.120.620">
    <property type="entry name" value="q2cbj1_9rhob like domain"/>
    <property type="match status" value="2"/>
</dbReference>
<dbReference type="EC" id="1.14.11.2" evidence="5"/>
<comment type="function">
    <text evidence="2">Catalyzes the post-translational formation of 4-hydroxyproline in -Xaa-Pro-Gly- sequences in collagens and other proteins.</text>
</comment>
<keyword evidence="6" id="KW-0479">Metal-binding</keyword>
<name>A0A1B0FAL7_GLOMM</name>
<dbReference type="GO" id="GO:0004656">
    <property type="term" value="F:procollagen-proline 4-dioxygenase activity"/>
    <property type="evidence" value="ECO:0007669"/>
    <property type="project" value="UniProtKB-EC"/>
</dbReference>
<keyword evidence="9" id="KW-0223">Dioxygenase</keyword>
<evidence type="ECO:0000259" key="15">
    <source>
        <dbReference type="PROSITE" id="PS51471"/>
    </source>
</evidence>
<evidence type="ECO:0000256" key="10">
    <source>
        <dbReference type="ARBA" id="ARBA00023002"/>
    </source>
</evidence>
<evidence type="ECO:0000256" key="14">
    <source>
        <dbReference type="SAM" id="SignalP"/>
    </source>
</evidence>
<dbReference type="GO" id="GO:0005788">
    <property type="term" value="C:endoplasmic reticulum lumen"/>
    <property type="evidence" value="ECO:0007669"/>
    <property type="project" value="UniProtKB-SubCell"/>
</dbReference>
<dbReference type="InterPro" id="IPR013547">
    <property type="entry name" value="P4H_N"/>
</dbReference>
<keyword evidence="10" id="KW-0560">Oxidoreductase</keyword>
<evidence type="ECO:0000256" key="3">
    <source>
        <dbReference type="ARBA" id="ARBA00004319"/>
    </source>
</evidence>
<sequence>MNVLSNIFSTLVLLSSTFADEIFVERSFATSVATMASLVYTEERLLKILNMYIATLENKVESLKSLIEKLKADNLESLQDPESYLSNPFNYFGLTRHMQADWTNIGHYILEPVGEEYSRAMAAHHIEMPTSTDLGEAVEGMHRLQTICNLDIYAMSKGILNGQQYKARLSSLDLYTIAVHLFHQKYYRDAAYWVKSSILSYEADRVNEFLGCDRTKMLILSAEILLHLRRSRYALTILQSGLQLEPFNLKLLNHKNEVESLTKNGTITPYQYLDEEPQSEYEYSCHDELSNTYGKLYCVYNTNNSAFLRLAPLKMELLSLDPYMALYHDVLTNNEITRMRTWATPYLQRAKIYDNKIHTETTVKERTSQATAVPEFGKINARINRRITDMTGLDVSASEPLQILNYGIGGHNTVHYDCFNVSMTHEVVQKEGDRIATVLFYMTDVEHGGNTVFPIIQKTIHPQKATALFFYNLDNALKTDLNTLHEACPVIVGSKWRKKLEKATIATMYRLTPFLFLAFITITYAQPSKGNEEKSFAISLASMIPLLDVEKQLIEILENYVKKLEDKVVFLKALGDEMVEENLESLKDPEGYVSNPLNSFRLIRRLQRDWINIEAYIISHQEENEYLEAMAAHHKQMPTSIDLQDAVEGIDRLQTVYDLEIDAMANGILNGKQYKYRFSSLDRFTMGVHLFDQKRYQDALFWLYSSILSYQNNTFNTILDFHKTKILELYAESLLELNRPKDALTAISRAAELNIFDTRLLKRKNDIEMLAKTHAKRLPQENFTQQRGGEPTDFQLGCRGKFSTIPSKLYCIYNTTTTAFLRLAPFKMEFLSLDPYIALYHDVLTDREIATLKDLVKTNLKRATVFDKYQRKNTINHERVAKISWLPDDSSNTTLGIVQKLADMTGLNTSGWEPMQIMNYGLGGHFREHFDFFNFSETTDFTDINSQRDRIATILVYMSDVEQGGSTIFPNIRTVVSPKKGTALVWYNLDNALNADSRTLHAACPVLAGSKWILTKWVNSLHQTFRKPCYR</sequence>
<evidence type="ECO:0000256" key="2">
    <source>
        <dbReference type="ARBA" id="ARBA00002035"/>
    </source>
</evidence>
<dbReference type="Proteomes" id="UP000092444">
    <property type="component" value="Unassembled WGS sequence"/>
</dbReference>
<dbReference type="SMART" id="SM00702">
    <property type="entry name" value="P4Hc"/>
    <property type="match status" value="2"/>
</dbReference>
<evidence type="ECO:0000256" key="11">
    <source>
        <dbReference type="ARBA" id="ARBA00023004"/>
    </source>
</evidence>
<dbReference type="Gene3D" id="6.10.140.1460">
    <property type="match status" value="2"/>
</dbReference>
<evidence type="ECO:0000256" key="1">
    <source>
        <dbReference type="ARBA" id="ARBA00001961"/>
    </source>
</evidence>
<feature type="chain" id="PRO_5008407263" description="procollagen-proline 4-dioxygenase" evidence="14">
    <location>
        <begin position="20"/>
        <end position="1031"/>
    </location>
</feature>
<comment type="subcellular location">
    <subcellularLocation>
        <location evidence="3">Endoplasmic reticulum lumen</location>
    </subcellularLocation>
</comment>
<dbReference type="PhylomeDB" id="A0A1B0FAL7"/>
<dbReference type="InterPro" id="IPR005123">
    <property type="entry name" value="Oxoglu/Fe-dep_dioxygenase_dom"/>
</dbReference>
<reference evidence="16" key="1">
    <citation type="submission" date="2020-05" db="UniProtKB">
        <authorList>
            <consortium name="EnsemblMetazoa"/>
        </authorList>
    </citation>
    <scope>IDENTIFICATION</scope>
    <source>
        <strain evidence="16">Yale</strain>
    </source>
</reference>
<evidence type="ECO:0000256" key="12">
    <source>
        <dbReference type="ARBA" id="ARBA00023180"/>
    </source>
</evidence>
<protein>
    <recommendedName>
        <fullName evidence="5">procollagen-proline 4-dioxygenase</fullName>
        <ecNumber evidence="5">1.14.11.2</ecNumber>
    </recommendedName>
</protein>
<organism evidence="16 17">
    <name type="scientific">Glossina morsitans morsitans</name>
    <name type="common">Savannah tsetse fly</name>
    <dbReference type="NCBI Taxonomy" id="37546"/>
    <lineage>
        <taxon>Eukaryota</taxon>
        <taxon>Metazoa</taxon>
        <taxon>Ecdysozoa</taxon>
        <taxon>Arthropoda</taxon>
        <taxon>Hexapoda</taxon>
        <taxon>Insecta</taxon>
        <taxon>Pterygota</taxon>
        <taxon>Neoptera</taxon>
        <taxon>Endopterygota</taxon>
        <taxon>Diptera</taxon>
        <taxon>Brachycera</taxon>
        <taxon>Muscomorpha</taxon>
        <taxon>Hippoboscoidea</taxon>
        <taxon>Glossinidae</taxon>
        <taxon>Glossina</taxon>
    </lineage>
</organism>
<dbReference type="InterPro" id="IPR045054">
    <property type="entry name" value="P4HA-like"/>
</dbReference>
<dbReference type="PROSITE" id="PS51471">
    <property type="entry name" value="FE2OG_OXY"/>
    <property type="match status" value="2"/>
</dbReference>
<keyword evidence="8" id="KW-0847">Vitamin C</keyword>
<keyword evidence="11" id="KW-0408">Iron</keyword>